<accession>A0ABT2RWR9</accession>
<comment type="caution">
    <text evidence="2">The sequence shown here is derived from an EMBL/GenBank/DDBJ whole genome shotgun (WGS) entry which is preliminary data.</text>
</comment>
<dbReference type="Pfam" id="PF07561">
    <property type="entry name" value="DUF1540"/>
    <property type="match status" value="1"/>
</dbReference>
<evidence type="ECO:0000259" key="1">
    <source>
        <dbReference type="Pfam" id="PF07561"/>
    </source>
</evidence>
<organism evidence="2 3">
    <name type="scientific">Laedolimicola ammoniilytica</name>
    <dbReference type="NCBI Taxonomy" id="2981771"/>
    <lineage>
        <taxon>Bacteria</taxon>
        <taxon>Bacillati</taxon>
        <taxon>Bacillota</taxon>
        <taxon>Clostridia</taxon>
        <taxon>Lachnospirales</taxon>
        <taxon>Lachnospiraceae</taxon>
        <taxon>Laedolimicola</taxon>
    </lineage>
</organism>
<keyword evidence="3" id="KW-1185">Reference proteome</keyword>
<name>A0ABT2RWR9_9FIRM</name>
<dbReference type="InterPro" id="IPR011437">
    <property type="entry name" value="DUF1540"/>
</dbReference>
<evidence type="ECO:0000313" key="3">
    <source>
        <dbReference type="Proteomes" id="UP001652461"/>
    </source>
</evidence>
<dbReference type="RefSeq" id="WP_158363256.1">
    <property type="nucleotide sequence ID" value="NZ_JAOQKC010000008.1"/>
</dbReference>
<feature type="domain" description="DUF1540" evidence="1">
    <location>
        <begin position="8"/>
        <end position="50"/>
    </location>
</feature>
<protein>
    <submittedName>
        <fullName evidence="2">DUF1540 domain-containing protein</fullName>
    </submittedName>
</protein>
<proteinExistence type="predicted"/>
<dbReference type="EMBL" id="JAOQKC010000008">
    <property type="protein sequence ID" value="MCU6696768.1"/>
    <property type="molecule type" value="Genomic_DNA"/>
</dbReference>
<evidence type="ECO:0000313" key="2">
    <source>
        <dbReference type="EMBL" id="MCU6696768.1"/>
    </source>
</evidence>
<sequence>MTNKNEAIGCTVNNCTHHAQTENYCTLNKIQVGTHEANPTKVECTDCESFVNKMN</sequence>
<reference evidence="2 3" key="1">
    <citation type="journal article" date="2021" name="ISME Commun">
        <title>Automated analysis of genomic sequences facilitates high-throughput and comprehensive description of bacteria.</title>
        <authorList>
            <person name="Hitch T.C.A."/>
        </authorList>
    </citation>
    <scope>NUCLEOTIDE SEQUENCE [LARGE SCALE GENOMIC DNA]</scope>
    <source>
        <strain evidence="2 3">Sanger_04</strain>
    </source>
</reference>
<dbReference type="Proteomes" id="UP001652461">
    <property type="component" value="Unassembled WGS sequence"/>
</dbReference>
<gene>
    <name evidence="2" type="ORF">OCV63_07630</name>
</gene>